<gene>
    <name evidence="1" type="ORF">A2570_01730</name>
</gene>
<accession>A0A1G1XM62</accession>
<comment type="caution">
    <text evidence="1">The sequence shown here is derived from an EMBL/GenBank/DDBJ whole genome shotgun (WGS) entry which is preliminary data.</text>
</comment>
<dbReference type="Proteomes" id="UP000178570">
    <property type="component" value="Unassembled WGS sequence"/>
</dbReference>
<dbReference type="EMBL" id="MHHY01000002">
    <property type="protein sequence ID" value="OGY41004.1"/>
    <property type="molecule type" value="Genomic_DNA"/>
</dbReference>
<reference evidence="1 2" key="1">
    <citation type="journal article" date="2016" name="Nat. Commun.">
        <title>Thousands of microbial genomes shed light on interconnected biogeochemical processes in an aquifer system.</title>
        <authorList>
            <person name="Anantharaman K."/>
            <person name="Brown C.T."/>
            <person name="Hug L.A."/>
            <person name="Sharon I."/>
            <person name="Castelle C.J."/>
            <person name="Probst A.J."/>
            <person name="Thomas B.C."/>
            <person name="Singh A."/>
            <person name="Wilkins M.J."/>
            <person name="Karaoz U."/>
            <person name="Brodie E.L."/>
            <person name="Williams K.H."/>
            <person name="Hubbard S.S."/>
            <person name="Banfield J.F."/>
        </authorList>
    </citation>
    <scope>NUCLEOTIDE SEQUENCE [LARGE SCALE GENOMIC DNA]</scope>
</reference>
<protein>
    <submittedName>
        <fullName evidence="1">Uncharacterized protein</fullName>
    </submittedName>
</protein>
<proteinExistence type="predicted"/>
<name>A0A1G1XM62_9BACT</name>
<evidence type="ECO:0000313" key="1">
    <source>
        <dbReference type="EMBL" id="OGY41004.1"/>
    </source>
</evidence>
<sequence length="333" mass="37271">MLSPVKLTERAPSPLNSLRRLVFEEARIRIYEKSKDMLNNISLACQSCGIESNPGNHDVRMNPKTQDAIWFCKNESCNGKINRVVLGIAEEEISHIVRTLINAVSVNEDFTEEAAASDPQGVYIKILELMFISGHENSQDDMQDSILEVAKRAANLGLSTSAEDKKEELKHIDLPRTLERGASIADIVVSFGYIQRVTMKQIPMFISLGKSEEVMKGIDAIGVVISGIYKFLNAGYGSEQVTLLFKELKNNFNNSEISQLLINLAIWKKSIEFTVDTLPVAEKNQTKIDSEDGRTQMVSRPEKPVVDRDDVVRQLATTEQQIQALIKALAREF</sequence>
<organism evidence="1 2">
    <name type="scientific">Candidatus Brennerbacteria bacterium RIFOXYD1_FULL_41_16</name>
    <dbReference type="NCBI Taxonomy" id="1797529"/>
    <lineage>
        <taxon>Bacteria</taxon>
        <taxon>Candidatus Brenneribacteriota</taxon>
    </lineage>
</organism>
<dbReference type="AlphaFoldDB" id="A0A1G1XM62"/>
<evidence type="ECO:0000313" key="2">
    <source>
        <dbReference type="Proteomes" id="UP000178570"/>
    </source>
</evidence>